<keyword evidence="10" id="KW-1039">Host endosome</keyword>
<comment type="subcellular location">
    <subcellularLocation>
        <location evidence="15">Virion</location>
    </subcellularLocation>
    <subcellularLocation>
        <location evidence="15">Host nucleus</location>
    </subcellularLocation>
</comment>
<dbReference type="EMBL" id="AY684126">
    <property type="protein sequence ID" value="AAU11498.1"/>
    <property type="molecule type" value="Genomic_DNA"/>
</dbReference>
<dbReference type="GO" id="GO:0005198">
    <property type="term" value="F:structural molecule activity"/>
    <property type="evidence" value="ECO:0007669"/>
    <property type="project" value="UniProtKB-UniRule"/>
</dbReference>
<organism evidence="17 18">
    <name type="scientific">Erethizon dorsatum papillomavirus 1</name>
    <dbReference type="NCBI Taxonomy" id="291590"/>
    <lineage>
        <taxon>Viruses</taxon>
        <taxon>Monodnaviria</taxon>
        <taxon>Shotokuvirae</taxon>
        <taxon>Cossaviricota</taxon>
        <taxon>Papovaviricetes</taxon>
        <taxon>Zurhausenvirales</taxon>
        <taxon>Papillomaviridae</taxon>
        <taxon>Firstpapillomavirinae</taxon>
        <taxon>Sigmapapillomavirus</taxon>
        <taxon>Sigmapapillomavirus 1</taxon>
    </lineage>
</organism>
<keyword evidence="2 15" id="KW-0597">Phosphoprotein</keyword>
<dbReference type="Proteomes" id="UP000052100">
    <property type="component" value="Segment"/>
</dbReference>
<comment type="function">
    <text evidence="15">Minor protein of the capsid that localizes along the inner surface of the virion, within the central cavities beneath the L1 pentamers. Plays a role in capsid stabilization through interaction with the major capsid protein L1. Once the virion enters the host cell, L2 escorts the genomic DNA into the nucleus by promoting escape from the endosomal compartments and traffic through the host Golgi network. Mechanistically, the C-terminus of L2 possesses a cell-penetrating peptide that protudes from the host endosome, interacts with host cytoplasmic retromer cargo and thereby mediates the capsid delivery to the host trans-Golgi network. Plays a role through its interaction with host dynein in the intracellular microtubule-dependent transport of viral capsid toward the nucleus. Mediates the viral genome import into the nucleus through binding to host importins. Once within the nucleus, L2 localizes viral genomes to host PML bodies in order to activate early gene expression for establishment of infection. Later on, promotes late gene expression by interacting with the viral E2 protein and by inhibiting its transcriptional activation functions. During virion assembly, encapsidates the genome by direct interaction with the viral DNA.</text>
</comment>
<comment type="subunit">
    <text evidence="15">Interacts with major capsid protein L1. Interacts with E2; this interaction inhibits E2 transcriptional activity but not the DNA replication function E2. Interacts with host HSPA8; this interaction is required for L2 nuclear translocation. Interacts with host importins KPNB2 and KPNB3. Forms a complex with importin alpha2-beta1 heterodimers via interaction with the importin alpha2 adapter. Interacts with host DYNLT1; this interaction is essential for virus intracellular transport during entry. Interacts (via C-terminus) with host retromer subunits VPS35 AND VPS29.</text>
</comment>
<dbReference type="InterPro" id="IPR000784">
    <property type="entry name" value="Late_L2"/>
</dbReference>
<dbReference type="OrthoDB" id="8047at10239"/>
<keyword evidence="18" id="KW-1185">Reference proteome</keyword>
<evidence type="ECO:0000256" key="4">
    <source>
        <dbReference type="ARBA" id="ARBA00022562"/>
    </source>
</evidence>
<evidence type="ECO:0000256" key="7">
    <source>
        <dbReference type="ARBA" id="ARBA00022844"/>
    </source>
</evidence>
<evidence type="ECO:0000256" key="8">
    <source>
        <dbReference type="ARBA" id="ARBA00022921"/>
    </source>
</evidence>
<evidence type="ECO:0000256" key="5">
    <source>
        <dbReference type="ARBA" id="ARBA00022581"/>
    </source>
</evidence>
<keyword evidence="14 15" id="KW-1160">Virus entry into host cell</keyword>
<keyword evidence="11 15" id="KW-1176">Cytoplasmic inwards viral transport</keyword>
<evidence type="ECO:0000256" key="6">
    <source>
        <dbReference type="ARBA" id="ARBA00022812"/>
    </source>
</evidence>
<keyword evidence="8 15" id="KW-0426">Late protein</keyword>
<keyword evidence="3 15" id="KW-0167">Capsid protein</keyword>
<evidence type="ECO:0000313" key="17">
    <source>
        <dbReference type="EMBL" id="AAU11498.1"/>
    </source>
</evidence>
<dbReference type="Pfam" id="PF00513">
    <property type="entry name" value="Late_protein_L2"/>
    <property type="match status" value="1"/>
</dbReference>
<dbReference type="GO" id="GO:0046718">
    <property type="term" value="P:symbiont entry into host cell"/>
    <property type="evidence" value="ECO:0007669"/>
    <property type="project" value="UniProtKB-KW"/>
</dbReference>
<reference evidence="17 18" key="1">
    <citation type="journal article" date="2005" name="Virology">
        <title>Isolation and cloning of a papillomavirus from a North American porcupine by using multiply primed rolling-circle amplification: the Erethizon dorsatum papillomavirus type 1.</title>
        <authorList>
            <person name="Rector A."/>
            <person name="Tachezy R."/>
            <person name="Van Doorslaer K."/>
            <person name="MacNamara T."/>
            <person name="Burk R.D."/>
            <person name="Sundberg J.P."/>
            <person name="Van Ranst M."/>
        </authorList>
    </citation>
    <scope>NUCLEOTIDE SEQUENCE [LARGE SCALE GENOMIC DNA]</scope>
</reference>
<dbReference type="GO" id="GO:0043657">
    <property type="term" value="C:host cell"/>
    <property type="evidence" value="ECO:0007669"/>
    <property type="project" value="GOC"/>
</dbReference>
<dbReference type="GO" id="GO:0019028">
    <property type="term" value="C:viral capsid"/>
    <property type="evidence" value="ECO:0007669"/>
    <property type="project" value="UniProtKB-UniRule"/>
</dbReference>
<dbReference type="RefSeq" id="YP_224226.1">
    <property type="nucleotide sequence ID" value="NC_006951.1"/>
</dbReference>
<evidence type="ECO:0000256" key="1">
    <source>
        <dbReference type="ARBA" id="ARBA00022524"/>
    </source>
</evidence>
<evidence type="ECO:0000256" key="16">
    <source>
        <dbReference type="SAM" id="MobiDB-lite"/>
    </source>
</evidence>
<gene>
    <name evidence="15 17" type="primary">L2</name>
</gene>
<evidence type="ECO:0000256" key="3">
    <source>
        <dbReference type="ARBA" id="ARBA00022561"/>
    </source>
</evidence>
<dbReference type="GeneID" id="3345692"/>
<keyword evidence="9 15" id="KW-1177">Microtubular inwards viral transport</keyword>
<protein>
    <recommendedName>
        <fullName evidence="15">Minor capsid protein L2</fullName>
    </recommendedName>
</protein>
<keyword evidence="12 15" id="KW-0238">DNA-binding</keyword>
<dbReference type="GO" id="GO:0075732">
    <property type="term" value="P:viral penetration into host nucleus"/>
    <property type="evidence" value="ECO:0007669"/>
    <property type="project" value="UniProtKB-KW"/>
</dbReference>
<feature type="disulfide bond" evidence="15">
    <location>
        <begin position="19"/>
        <end position="25"/>
    </location>
</feature>
<evidence type="ECO:0000256" key="11">
    <source>
        <dbReference type="ARBA" id="ARBA00023120"/>
    </source>
</evidence>
<comment type="PTM">
    <text evidence="15">Highly phosphorylated.</text>
</comment>
<feature type="region of interest" description="Disordered" evidence="16">
    <location>
        <begin position="124"/>
        <end position="144"/>
    </location>
</feature>
<dbReference type="KEGG" id="vg:3345692"/>
<keyword evidence="7 15" id="KW-0946">Virion</keyword>
<keyword evidence="1 15" id="KW-1163">Viral penetration into host nucleus</keyword>
<proteinExistence type="inferred from homology"/>
<name>Q5IRF1_9PAPI</name>
<sequence length="520" mass="56041">MVVRRRIKRANPTQLYATCKITGTCPPDIINKIEGNTVADKILKWGSTGVYLGGLGIGTGRGGGGVSLGGGSIGSARPSVPAGSIGPGDIITVDAEAGAVQPPVEPPPTTSISGSARRPFGEGFGRQPLDPIGIPRPRPSLPRPTLDTVPTDVAVLEGPHTPFGAGGDIAVLEVPTPEVGRSVTARTQYNNPAFEVSIHSELPSAETSSVDHVYVGTPSSGSFVGQDVQFELPVLQAEYAILDGQAETSFIEHGSYSEVPLTSTPDPVLPTTEAIASIRPYGRQFGQVRVGDAAFLSRPAVLFQAENPAYDPDVSILFERDVADLERLPDPFQDIQYLSRPYYQRRATGLRLSRIGRREGIIQTRSGTRVGSSHHFFYDISDITPLEEIEMDSIGEHSLGVSTAAEQPIEVYSEADLLDEMEEGDTLARSSQLLLSFASVGEEGEDITIQLPIDLLSIEKPSTAFYPDTGVNIAYTPTKITTPSLPWVPIDDTLDTFQNYNDYDLHPSLLPRRKRKRRIL</sequence>
<evidence type="ECO:0000256" key="15">
    <source>
        <dbReference type="HAMAP-Rule" id="MF_04003"/>
    </source>
</evidence>
<dbReference type="GO" id="GO:0042025">
    <property type="term" value="C:host cell nucleus"/>
    <property type="evidence" value="ECO:0007669"/>
    <property type="project" value="UniProtKB-SubCell"/>
</dbReference>
<keyword evidence="4 15" id="KW-1048">Host nucleus</keyword>
<comment type="caution">
    <text evidence="15">Lacks conserved residue(s) required for the propagation of feature annotation.</text>
</comment>
<evidence type="ECO:0000256" key="9">
    <source>
        <dbReference type="ARBA" id="ARBA00022952"/>
    </source>
</evidence>
<dbReference type="GO" id="GO:0075521">
    <property type="term" value="P:microtubule-dependent intracellular transport of viral material towards nucleus"/>
    <property type="evidence" value="ECO:0007669"/>
    <property type="project" value="UniProtKB-UniRule"/>
</dbReference>
<comment type="similarity">
    <text evidence="15">Belongs to the papillomaviridae L2 protein family.</text>
</comment>
<accession>Q5IRF1</accession>
<evidence type="ECO:0000256" key="13">
    <source>
        <dbReference type="ARBA" id="ARBA00023157"/>
    </source>
</evidence>
<evidence type="ECO:0000256" key="14">
    <source>
        <dbReference type="ARBA" id="ARBA00023296"/>
    </source>
</evidence>
<keyword evidence="6" id="KW-1040">Host Golgi apparatus</keyword>
<keyword evidence="13 15" id="KW-1015">Disulfide bond</keyword>
<keyword evidence="5 15" id="KW-0945">Host-virus interaction</keyword>
<dbReference type="HAMAP" id="MF_04003">
    <property type="entry name" value="PPV_L2"/>
    <property type="match status" value="1"/>
</dbReference>
<dbReference type="GO" id="GO:0003677">
    <property type="term" value="F:DNA binding"/>
    <property type="evidence" value="ECO:0007669"/>
    <property type="project" value="UniProtKB-UniRule"/>
</dbReference>
<evidence type="ECO:0000313" key="18">
    <source>
        <dbReference type="Proteomes" id="UP000052100"/>
    </source>
</evidence>
<evidence type="ECO:0000256" key="10">
    <source>
        <dbReference type="ARBA" id="ARBA00023046"/>
    </source>
</evidence>
<evidence type="ECO:0000256" key="12">
    <source>
        <dbReference type="ARBA" id="ARBA00023125"/>
    </source>
</evidence>
<evidence type="ECO:0000256" key="2">
    <source>
        <dbReference type="ARBA" id="ARBA00022553"/>
    </source>
</evidence>